<evidence type="ECO:0008006" key="3">
    <source>
        <dbReference type="Google" id="ProtNLM"/>
    </source>
</evidence>
<dbReference type="AlphaFoldDB" id="A0A846QD62"/>
<accession>A0A846QD62</accession>
<gene>
    <name evidence="1" type="ORF">GGQ74_000306</name>
</gene>
<reference evidence="1 2" key="1">
    <citation type="submission" date="2020-03" db="EMBL/GenBank/DDBJ databases">
        <title>Genomic Encyclopedia of Type Strains, Phase IV (KMG-IV): sequencing the most valuable type-strain genomes for metagenomic binning, comparative biology and taxonomic classification.</title>
        <authorList>
            <person name="Goeker M."/>
        </authorList>
    </citation>
    <scope>NUCLEOTIDE SEQUENCE [LARGE SCALE GENOMIC DNA]</scope>
    <source>
        <strain evidence="1 2">DSM 24233</strain>
    </source>
</reference>
<sequence length="129" mass="14575">MPTDFRTLFSDERLCAIFPPERTNDFFEALLGDSDDGAYDIRLKFMHEHNGLFDFEFQLHQRPGRCLACNLTYGLPQVFARHPVINAKGVARDIATALGKDPERANWDIGSTREYSAALHAVPFTVTLS</sequence>
<proteinExistence type="predicted"/>
<dbReference type="Proteomes" id="UP000580856">
    <property type="component" value="Unassembled WGS sequence"/>
</dbReference>
<evidence type="ECO:0000313" key="1">
    <source>
        <dbReference type="EMBL" id="NJB66666.1"/>
    </source>
</evidence>
<comment type="caution">
    <text evidence="1">The sequence shown here is derived from an EMBL/GenBank/DDBJ whole genome shotgun (WGS) entry which is preliminary data.</text>
</comment>
<evidence type="ECO:0000313" key="2">
    <source>
        <dbReference type="Proteomes" id="UP000580856"/>
    </source>
</evidence>
<dbReference type="EMBL" id="JAATJA010000001">
    <property type="protein sequence ID" value="NJB66666.1"/>
    <property type="molecule type" value="Genomic_DNA"/>
</dbReference>
<protein>
    <recommendedName>
        <fullName evidence="3">Pancreas/duodenum homeobox protein 1</fullName>
    </recommendedName>
</protein>
<name>A0A846QD62_9BACT</name>
<organism evidence="1 2">
    <name type="scientific">Desulfobaculum xiamenense</name>
    <dbReference type="NCBI Taxonomy" id="995050"/>
    <lineage>
        <taxon>Bacteria</taxon>
        <taxon>Pseudomonadati</taxon>
        <taxon>Thermodesulfobacteriota</taxon>
        <taxon>Desulfovibrionia</taxon>
        <taxon>Desulfovibrionales</taxon>
        <taxon>Desulfovibrionaceae</taxon>
        <taxon>Desulfobaculum</taxon>
    </lineage>
</organism>
<dbReference type="RefSeq" id="WP_167939783.1">
    <property type="nucleotide sequence ID" value="NZ_JAATJA010000001.1"/>
</dbReference>
<keyword evidence="2" id="KW-1185">Reference proteome</keyword>